<gene>
    <name evidence="1" type="ORF">NCTC11190_01424</name>
</gene>
<evidence type="ECO:0000313" key="1">
    <source>
        <dbReference type="EMBL" id="SUE34204.1"/>
    </source>
</evidence>
<sequence length="135" mass="15493">MDILKLKGTDKKLFELVAPLVMNPAVLRQNNNYPFKTGAKYVWYVAVEDGQVDGFIPLKRTADGGCLIDNYYIRNDDARVLNRLLEEIITDTAPNGDTLCATVHKRHVKEFAGRGFRSRTEWKKYDKMQLCLPKN</sequence>
<proteinExistence type="predicted"/>
<dbReference type="Proteomes" id="UP000255233">
    <property type="component" value="Unassembled WGS sequence"/>
</dbReference>
<dbReference type="EMBL" id="UGVL01000001">
    <property type="protein sequence ID" value="SUE34204.1"/>
    <property type="molecule type" value="Genomic_DNA"/>
</dbReference>
<organism evidence="1 2">
    <name type="scientific">Rikenella microfusus</name>
    <dbReference type="NCBI Taxonomy" id="28139"/>
    <lineage>
        <taxon>Bacteria</taxon>
        <taxon>Pseudomonadati</taxon>
        <taxon>Bacteroidota</taxon>
        <taxon>Bacteroidia</taxon>
        <taxon>Bacteroidales</taxon>
        <taxon>Rikenellaceae</taxon>
        <taxon>Rikenella</taxon>
    </lineage>
</organism>
<accession>A0A379MR58</accession>
<keyword evidence="2" id="KW-1185">Reference proteome</keyword>
<evidence type="ECO:0000313" key="2">
    <source>
        <dbReference type="Proteomes" id="UP000255233"/>
    </source>
</evidence>
<name>A0A379MR58_9BACT</name>
<dbReference type="STRING" id="880526.GCA_000427365_00137"/>
<dbReference type="AlphaFoldDB" id="A0A379MR58"/>
<dbReference type="RefSeq" id="WP_027290068.1">
    <property type="nucleotide sequence ID" value="NZ_UGVL01000001.1"/>
</dbReference>
<dbReference type="OrthoDB" id="998042at2"/>
<reference evidence="1 2" key="1">
    <citation type="submission" date="2018-06" db="EMBL/GenBank/DDBJ databases">
        <authorList>
            <consortium name="Pathogen Informatics"/>
            <person name="Doyle S."/>
        </authorList>
    </citation>
    <scope>NUCLEOTIDE SEQUENCE [LARGE SCALE GENOMIC DNA]</scope>
    <source>
        <strain evidence="1 2">NCTC11190</strain>
    </source>
</reference>
<protein>
    <recommendedName>
        <fullName evidence="3">N-acetyltransferase domain-containing protein</fullName>
    </recommendedName>
</protein>
<evidence type="ECO:0008006" key="3">
    <source>
        <dbReference type="Google" id="ProtNLM"/>
    </source>
</evidence>